<proteinExistence type="predicted"/>
<evidence type="ECO:0000313" key="1">
    <source>
        <dbReference type="EMBL" id="KKM43599.1"/>
    </source>
</evidence>
<gene>
    <name evidence="1" type="ORF">LCGC14_1562760</name>
</gene>
<comment type="caution">
    <text evidence="1">The sequence shown here is derived from an EMBL/GenBank/DDBJ whole genome shotgun (WGS) entry which is preliminary data.</text>
</comment>
<name>A0A0F9L3E7_9ZZZZ</name>
<dbReference type="AlphaFoldDB" id="A0A0F9L3E7"/>
<accession>A0A0F9L3E7</accession>
<reference evidence="1" key="1">
    <citation type="journal article" date="2015" name="Nature">
        <title>Complex archaea that bridge the gap between prokaryotes and eukaryotes.</title>
        <authorList>
            <person name="Spang A."/>
            <person name="Saw J.H."/>
            <person name="Jorgensen S.L."/>
            <person name="Zaremba-Niedzwiedzka K."/>
            <person name="Martijn J."/>
            <person name="Lind A.E."/>
            <person name="van Eijk R."/>
            <person name="Schleper C."/>
            <person name="Guy L."/>
            <person name="Ettema T.J."/>
        </authorList>
    </citation>
    <scope>NUCLEOTIDE SEQUENCE</scope>
</reference>
<organism evidence="1">
    <name type="scientific">marine sediment metagenome</name>
    <dbReference type="NCBI Taxonomy" id="412755"/>
    <lineage>
        <taxon>unclassified sequences</taxon>
        <taxon>metagenomes</taxon>
        <taxon>ecological metagenomes</taxon>
    </lineage>
</organism>
<dbReference type="EMBL" id="LAZR01012090">
    <property type="protein sequence ID" value="KKM43599.1"/>
    <property type="molecule type" value="Genomic_DNA"/>
</dbReference>
<feature type="non-terminal residue" evidence="1">
    <location>
        <position position="127"/>
    </location>
</feature>
<protein>
    <submittedName>
        <fullName evidence="1">Uncharacterized protein</fullName>
    </submittedName>
</protein>
<sequence>MFGEKMNYKKIKMSILLFSISLLSIFSLIQTFNLSIFLGQEKNNDVQNLKSSFIDYTNATVISDGYGGIFWNDGFSQYPAIAIDDSGKTHVVWEDSSTGPWGTDNEIMYASYTEATGWSNVSVISDG</sequence>